<feature type="region of interest" description="Disordered" evidence="1">
    <location>
        <begin position="342"/>
        <end position="364"/>
    </location>
</feature>
<feature type="compositionally biased region" description="Low complexity" evidence="1">
    <location>
        <begin position="201"/>
        <end position="216"/>
    </location>
</feature>
<gene>
    <name evidence="2" type="ORF">CEB94_33925</name>
</gene>
<sequence length="601" mass="62220">MAADQLPAEVGEFATYLDGLLARLDPSGGWYAVFWQRDPEGMRACLDGREMPPWDVVEALLQDLAGQYGPGGAAPETDRARALHAAALAAYDTRPGGRDALGDRLDVMLREQKYAAERQAALARHLTSATTREQADALRLELAWARDDHERAGARCAELRARMAHVDRCAQEVPPRAWDDGDGLGGTGSEPSTAEDPYKPGTPRAATGAAVAPGAGWHAPRHPAGRVAPGEAAGGGTSGPRGYDGTGAADRHDTGDGAVGWLVPQYPAGRAAPEEAAAGGTPGTLSAPAMTGAAGRYDAWDGAGAPGAGSRAPQYPAGRAAPGEVAAGGTSDVLPAWASAPAAPDAFTAPEPPAPKQRKRRRGSARFAGMVDEEAVPVAVPPAAVPDLPASAPASTRRTPRGARFAGAAEEAVVQRPAREAGVAGAADRADVGRTVETLARLRSEGRSGEAHALLAEAASWEPGRFPLLAERLHLAGLDADWQTLLWEAASLPAGRLVAAADALVAAGRAGDGQQMLRQGVARPPGEVGEAVLALAAEGLHREVRVLLDAYVRARAPEEAARSAEPDPRRLVPLLLEAARGVSDERRWDLVHALRVAGHPA</sequence>
<keyword evidence="3" id="KW-1185">Reference proteome</keyword>
<name>A0A6G5RN23_9ACTN</name>
<evidence type="ECO:0008006" key="4">
    <source>
        <dbReference type="Google" id="ProtNLM"/>
    </source>
</evidence>
<feature type="compositionally biased region" description="Gly residues" evidence="1">
    <location>
        <begin position="232"/>
        <end position="245"/>
    </location>
</feature>
<dbReference type="RefSeq" id="WP_175435708.1">
    <property type="nucleotide sequence ID" value="NZ_CP021978.1"/>
</dbReference>
<reference evidence="2 3" key="1">
    <citation type="submission" date="2017-06" db="EMBL/GenBank/DDBJ databases">
        <title>Complete Genome Sequence of Streptomyces hawaiiensis NRRL 15010 and insights into acyldepsipeptides biosynthesis.</title>
        <authorList>
            <person name="Mariita R.M."/>
            <person name="Sello J.K."/>
        </authorList>
    </citation>
    <scope>NUCLEOTIDE SEQUENCE [LARGE SCALE GENOMIC DNA]</scope>
    <source>
        <strain evidence="2 3">ATCC 12236</strain>
    </source>
</reference>
<protein>
    <recommendedName>
        <fullName evidence="4">UL36 very large tegument protein</fullName>
    </recommendedName>
</protein>
<feature type="region of interest" description="Disordered" evidence="1">
    <location>
        <begin position="173"/>
        <end position="262"/>
    </location>
</feature>
<evidence type="ECO:0000256" key="1">
    <source>
        <dbReference type="SAM" id="MobiDB-lite"/>
    </source>
</evidence>
<evidence type="ECO:0000313" key="3">
    <source>
        <dbReference type="Proteomes" id="UP000495940"/>
    </source>
</evidence>
<accession>A0A6G5RN23</accession>
<dbReference type="KEGG" id="shaw:CEB94_33925"/>
<dbReference type="Proteomes" id="UP000495940">
    <property type="component" value="Chromosome"/>
</dbReference>
<proteinExistence type="predicted"/>
<dbReference type="AlphaFoldDB" id="A0A6G5RN23"/>
<feature type="region of interest" description="Disordered" evidence="1">
    <location>
        <begin position="305"/>
        <end position="326"/>
    </location>
</feature>
<organism evidence="2 3">
    <name type="scientific">Streptomyces hawaiiensis</name>
    <dbReference type="NCBI Taxonomy" id="67305"/>
    <lineage>
        <taxon>Bacteria</taxon>
        <taxon>Bacillati</taxon>
        <taxon>Actinomycetota</taxon>
        <taxon>Actinomycetes</taxon>
        <taxon>Kitasatosporales</taxon>
        <taxon>Streptomycetaceae</taxon>
        <taxon>Streptomyces</taxon>
    </lineage>
</organism>
<evidence type="ECO:0000313" key="2">
    <source>
        <dbReference type="EMBL" id="QCD59244.1"/>
    </source>
</evidence>
<dbReference type="EMBL" id="CP021978">
    <property type="protein sequence ID" value="QCD59244.1"/>
    <property type="molecule type" value="Genomic_DNA"/>
</dbReference>